<name>A0A072U9Z7_MEDTR</name>
<protein>
    <submittedName>
        <fullName evidence="2">X-ray induced transcript protein, putative</fullName>
    </submittedName>
</protein>
<reference evidence="2 5" key="2">
    <citation type="journal article" date="2014" name="BMC Genomics">
        <title>An improved genome release (version Mt4.0) for the model legume Medicago truncatula.</title>
        <authorList>
            <person name="Tang H."/>
            <person name="Krishnakumar V."/>
            <person name="Bidwell S."/>
            <person name="Rosen B."/>
            <person name="Chan A."/>
            <person name="Zhou S."/>
            <person name="Gentzbittel L."/>
            <person name="Childs K.L."/>
            <person name="Yandell M."/>
            <person name="Gundlach H."/>
            <person name="Mayer K.F."/>
            <person name="Schwartz D.C."/>
            <person name="Town C.D."/>
        </authorList>
    </citation>
    <scope>GENOME REANNOTATION</scope>
    <source>
        <strain evidence="2">A17</strain>
        <strain evidence="4 5">cv. Jemalong A17</strain>
    </source>
</reference>
<dbReference type="Gramene" id="rna40280">
    <property type="protein sequence ID" value="RHN45858.1"/>
    <property type="gene ID" value="gene40280"/>
</dbReference>
<proteinExistence type="predicted"/>
<feature type="region of interest" description="Disordered" evidence="1">
    <location>
        <begin position="69"/>
        <end position="89"/>
    </location>
</feature>
<evidence type="ECO:0000256" key="1">
    <source>
        <dbReference type="SAM" id="MobiDB-lite"/>
    </source>
</evidence>
<accession>A0A072U9Z7</accession>
<dbReference type="EMBL" id="PSQE01000007">
    <property type="protein sequence ID" value="RHN45858.1"/>
    <property type="molecule type" value="Genomic_DNA"/>
</dbReference>
<dbReference type="EnsemblPlants" id="KEH22670">
    <property type="protein sequence ID" value="KEH22670"/>
    <property type="gene ID" value="MTR_7g056400"/>
</dbReference>
<reference evidence="3" key="4">
    <citation type="journal article" date="2018" name="Nat. Plants">
        <title>Whole-genome landscape of Medicago truncatula symbiotic genes.</title>
        <authorList>
            <person name="Pecrix Y."/>
            <person name="Gamas P."/>
            <person name="Carrere S."/>
        </authorList>
    </citation>
    <scope>NUCLEOTIDE SEQUENCE</scope>
    <source>
        <tissue evidence="3">Leaves</tissue>
    </source>
</reference>
<dbReference type="GO" id="GO:0007140">
    <property type="term" value="P:male meiotic nuclear division"/>
    <property type="evidence" value="ECO:0007669"/>
    <property type="project" value="InterPro"/>
</dbReference>
<evidence type="ECO:0000313" key="3">
    <source>
        <dbReference type="EMBL" id="RHN45858.1"/>
    </source>
</evidence>
<dbReference type="HOGENOM" id="CLU_061467_0_0_1"/>
<dbReference type="OrthoDB" id="1913204at2759"/>
<dbReference type="Proteomes" id="UP000002051">
    <property type="component" value="Unassembled WGS sequence"/>
</dbReference>
<dbReference type="Proteomes" id="UP000265566">
    <property type="component" value="Chromosome 7"/>
</dbReference>
<organism evidence="2 5">
    <name type="scientific">Medicago truncatula</name>
    <name type="common">Barrel medic</name>
    <name type="synonym">Medicago tribuloides</name>
    <dbReference type="NCBI Taxonomy" id="3880"/>
    <lineage>
        <taxon>Eukaryota</taxon>
        <taxon>Viridiplantae</taxon>
        <taxon>Streptophyta</taxon>
        <taxon>Embryophyta</taxon>
        <taxon>Tracheophyta</taxon>
        <taxon>Spermatophyta</taxon>
        <taxon>Magnoliopsida</taxon>
        <taxon>eudicotyledons</taxon>
        <taxon>Gunneridae</taxon>
        <taxon>Pentapetalae</taxon>
        <taxon>rosids</taxon>
        <taxon>fabids</taxon>
        <taxon>Fabales</taxon>
        <taxon>Fabaceae</taxon>
        <taxon>Papilionoideae</taxon>
        <taxon>50 kb inversion clade</taxon>
        <taxon>NPAAA clade</taxon>
        <taxon>Hologalegina</taxon>
        <taxon>IRL clade</taxon>
        <taxon>Trifolieae</taxon>
        <taxon>Medicago</taxon>
    </lineage>
</organism>
<reference evidence="2 5" key="1">
    <citation type="journal article" date="2011" name="Nature">
        <title>The Medicago genome provides insight into the evolution of rhizobial symbioses.</title>
        <authorList>
            <person name="Young N.D."/>
            <person name="Debelle F."/>
            <person name="Oldroyd G.E."/>
            <person name="Geurts R."/>
            <person name="Cannon S.B."/>
            <person name="Udvardi M.K."/>
            <person name="Benedito V.A."/>
            <person name="Mayer K.F."/>
            <person name="Gouzy J."/>
            <person name="Schoof H."/>
            <person name="Van de Peer Y."/>
            <person name="Proost S."/>
            <person name="Cook D.R."/>
            <person name="Meyers B.C."/>
            <person name="Spannagl M."/>
            <person name="Cheung F."/>
            <person name="De Mita S."/>
            <person name="Krishnakumar V."/>
            <person name="Gundlach H."/>
            <person name="Zhou S."/>
            <person name="Mudge J."/>
            <person name="Bharti A.K."/>
            <person name="Murray J.D."/>
            <person name="Naoumkina M.A."/>
            <person name="Rosen B."/>
            <person name="Silverstein K.A."/>
            <person name="Tang H."/>
            <person name="Rombauts S."/>
            <person name="Zhao P.X."/>
            <person name="Zhou P."/>
            <person name="Barbe V."/>
            <person name="Bardou P."/>
            <person name="Bechner M."/>
            <person name="Bellec A."/>
            <person name="Berger A."/>
            <person name="Berges H."/>
            <person name="Bidwell S."/>
            <person name="Bisseling T."/>
            <person name="Choisne N."/>
            <person name="Couloux A."/>
            <person name="Denny R."/>
            <person name="Deshpande S."/>
            <person name="Dai X."/>
            <person name="Doyle J.J."/>
            <person name="Dudez A.M."/>
            <person name="Farmer A.D."/>
            <person name="Fouteau S."/>
            <person name="Franken C."/>
            <person name="Gibelin C."/>
            <person name="Gish J."/>
            <person name="Goldstein S."/>
            <person name="Gonzalez A.J."/>
            <person name="Green P.J."/>
            <person name="Hallab A."/>
            <person name="Hartog M."/>
            <person name="Hua A."/>
            <person name="Humphray S.J."/>
            <person name="Jeong D.H."/>
            <person name="Jing Y."/>
            <person name="Jocker A."/>
            <person name="Kenton S.M."/>
            <person name="Kim D.J."/>
            <person name="Klee K."/>
            <person name="Lai H."/>
            <person name="Lang C."/>
            <person name="Lin S."/>
            <person name="Macmil S.L."/>
            <person name="Magdelenat G."/>
            <person name="Matthews L."/>
            <person name="McCorrison J."/>
            <person name="Monaghan E.L."/>
            <person name="Mun J.H."/>
            <person name="Najar F.Z."/>
            <person name="Nicholson C."/>
            <person name="Noirot C."/>
            <person name="O'Bleness M."/>
            <person name="Paule C.R."/>
            <person name="Poulain J."/>
            <person name="Prion F."/>
            <person name="Qin B."/>
            <person name="Qu C."/>
            <person name="Retzel E.F."/>
            <person name="Riddle C."/>
            <person name="Sallet E."/>
            <person name="Samain S."/>
            <person name="Samson N."/>
            <person name="Sanders I."/>
            <person name="Saurat O."/>
            <person name="Scarpelli C."/>
            <person name="Schiex T."/>
            <person name="Segurens B."/>
            <person name="Severin A.J."/>
            <person name="Sherrier D.J."/>
            <person name="Shi R."/>
            <person name="Sims S."/>
            <person name="Singer S.R."/>
            <person name="Sinharoy S."/>
            <person name="Sterck L."/>
            <person name="Viollet A."/>
            <person name="Wang B.B."/>
            <person name="Wang K."/>
            <person name="Wang M."/>
            <person name="Wang X."/>
            <person name="Warfsmann J."/>
            <person name="Weissenbach J."/>
            <person name="White D.D."/>
            <person name="White J.D."/>
            <person name="Wiley G.B."/>
            <person name="Wincker P."/>
            <person name="Xing Y."/>
            <person name="Yang L."/>
            <person name="Yao Z."/>
            <person name="Ying F."/>
            <person name="Zhai J."/>
            <person name="Zhou L."/>
            <person name="Zuber A."/>
            <person name="Denarie J."/>
            <person name="Dixon R.A."/>
            <person name="May G.D."/>
            <person name="Schwartz D.C."/>
            <person name="Rogers J."/>
            <person name="Quetier F."/>
            <person name="Town C.D."/>
            <person name="Roe B.A."/>
        </authorList>
    </citation>
    <scope>NUCLEOTIDE SEQUENCE [LARGE SCALE GENOMIC DNA]</scope>
    <source>
        <strain evidence="2">A17</strain>
        <strain evidence="4 5">cv. Jemalong A17</strain>
    </source>
</reference>
<keyword evidence="5" id="KW-1185">Reference proteome</keyword>
<dbReference type="PANTHER" id="PTHR33385:SF4">
    <property type="entry name" value="PROTEIN XRI1"/>
    <property type="match status" value="1"/>
</dbReference>
<dbReference type="GO" id="GO:0007143">
    <property type="term" value="P:female meiotic nuclear division"/>
    <property type="evidence" value="ECO:0007669"/>
    <property type="project" value="InterPro"/>
</dbReference>
<reference evidence="4" key="3">
    <citation type="submission" date="2015-04" db="UniProtKB">
        <authorList>
            <consortium name="EnsemblPlants"/>
        </authorList>
    </citation>
    <scope>IDENTIFICATION</scope>
    <source>
        <strain evidence="4">cv. Jemalong A17</strain>
    </source>
</reference>
<dbReference type="STRING" id="3880.A0A072U9Z7"/>
<dbReference type="AlphaFoldDB" id="A0A072U9Z7"/>
<dbReference type="InterPro" id="IPR039933">
    <property type="entry name" value="XRI1"/>
</dbReference>
<dbReference type="KEGG" id="mtr:25498304"/>
<feature type="region of interest" description="Disordered" evidence="1">
    <location>
        <begin position="256"/>
        <end position="279"/>
    </location>
</feature>
<dbReference type="EMBL" id="CM001223">
    <property type="protein sequence ID" value="KEH22670.1"/>
    <property type="molecule type" value="Genomic_DNA"/>
</dbReference>
<evidence type="ECO:0000313" key="2">
    <source>
        <dbReference type="EMBL" id="KEH22670.1"/>
    </source>
</evidence>
<evidence type="ECO:0000313" key="5">
    <source>
        <dbReference type="Proteomes" id="UP000002051"/>
    </source>
</evidence>
<dbReference type="PANTHER" id="PTHR33385">
    <property type="entry name" value="PROTEIN XRI1"/>
    <property type="match status" value="1"/>
</dbReference>
<sequence>MDYNNNNNKDKAPWNWHREEGYCLQKPSNFDISQELWNEVPGIEDLPIELDDETTPVKACMDFPYSVNGSESNDIQKDQEECSETSSQAKRRRMLQFNNQNQNRNHSLSDEHMSSAYLQLNGTDYSNEDIFPEVSQWLSEDSENASSSNYEDLESAEKWLADCLKDTEIQQLYPDNPNFSGADDVHIDATEICNLTPPFEQNVAQLQISSTPRKIVFKGRKSIMKTPTGLSSSVAYPFAFVKPCGDRGDVTLKEINKRIQSPPPSKSKQIKEDYPKSAFSGKPVVGKTKILTEGGKGSITIMRTRG</sequence>
<gene>
    <name evidence="4" type="primary">25498304</name>
    <name evidence="2" type="ordered locus">MTR_7g056400</name>
    <name evidence="3" type="ORF">MtrunA17_Chr7g0236031</name>
</gene>
<evidence type="ECO:0000313" key="4">
    <source>
        <dbReference type="EnsemblPlants" id="KEH22670"/>
    </source>
</evidence>